<accession>A9XLD3</accession>
<dbReference type="PANTHER" id="PTHR31189:SF7">
    <property type="entry name" value="OS03G0197300 PROTEIN"/>
    <property type="match status" value="1"/>
</dbReference>
<dbReference type="AlphaFoldDB" id="A9XLD3"/>
<dbReference type="Pfam" id="PF00190">
    <property type="entry name" value="Cupin_1"/>
    <property type="match status" value="2"/>
</dbReference>
<gene>
    <name evidence="3" type="ORF">13.EGGPLANT.7</name>
</gene>
<evidence type="ECO:0000313" key="3">
    <source>
        <dbReference type="EMBL" id="ABU45177.1"/>
    </source>
</evidence>
<dbReference type="InterPro" id="IPR050253">
    <property type="entry name" value="Seed_Storage-Functional"/>
</dbReference>
<name>A9XLD3_SOLME</name>
<sequence>MIIISNVAKDVKGGWEWGLGPVVKRSERKSIISTENGQVSSLRVTDGTTGSYHLQFITLEPNSLFLPVVLHSDMVFYVHTGSGKLSWMDEHEQKSADLRIGDVFRLPFGSIFFLESSLEPTRQKLRLYSIFANSEDDLREPLNEPYSSIRNMVLGFDKKVLQAAFHVPEDVIEQVLAETQVPAIVHGVPKSTKKKKKSNLWEMEAQFMTTVLGRGSYSFFDNKKSKKKKSSELFNVFREKPDFENCNGWSTVINRRKLPALKGSQIGIYVVNLTKGSMMGPHWNPMATEIGIAIQGEGMVRVVCSNTGTGQGCKNMRFKVDEGDVFVVPRFHPMAQMAFNNNSFVFVGFSTTTKKHHPQYLAGKASVLRTLDRHILEASFNVTNTTMDQILEAQGDSVILECTSCAEEEKRLMEEERKREEEETRRKEEEEARKKEEEERKKQEEARRKEEEEARKAEEERKKREAEETRKREEEAAKEKEEERKRQEEAARKREEEEAKRQEEEIRRRQEEEEAKKRKEEEERERQEARRREEEEEAAARRQQEEEAARKREEEEAKRQEEEIRRRQEKEEAKKRKEEEERERQEAEEARKRQEEKEAARRREEEEAQREAEEARRREEEEAARRKQEEEAQREAEEARREEEEAETRRQEEEARRREEEEAARRKQEEEAQREAEEARREEEEAETRRQEEEARRSEEEKQREAEEEAQREAEESRRREEEEAAKRQEEEETEREAEEARKRPEEAARKQEEEEARKQEAAKEEAERQGEEARRQEEEMEKRHQEEETKTEEPGRHERIFLKSSMMINGVHT</sequence>
<dbReference type="PANTHER" id="PTHR31189">
    <property type="entry name" value="OS03G0336100 PROTEIN-RELATED"/>
    <property type="match status" value="1"/>
</dbReference>
<evidence type="ECO:0000259" key="2">
    <source>
        <dbReference type="SMART" id="SM00835"/>
    </source>
</evidence>
<proteinExistence type="predicted"/>
<organism evidence="3">
    <name type="scientific">Solanum melongena</name>
    <name type="common">Eggplant</name>
    <name type="synonym">Aubergine</name>
    <dbReference type="NCBI Taxonomy" id="223891"/>
    <lineage>
        <taxon>Eukaryota</taxon>
        <taxon>Viridiplantae</taxon>
        <taxon>Streptophyta</taxon>
        <taxon>Embryophyta</taxon>
        <taxon>Tracheophyta</taxon>
        <taxon>Spermatophyta</taxon>
        <taxon>Magnoliopsida</taxon>
        <taxon>eudicotyledons</taxon>
        <taxon>Gunneridae</taxon>
        <taxon>Pentapetalae</taxon>
        <taxon>asterids</taxon>
        <taxon>lamiids</taxon>
        <taxon>Solanales</taxon>
        <taxon>Solanaceae</taxon>
        <taxon>Solanoideae</taxon>
        <taxon>Solaneae</taxon>
        <taxon>Solanum</taxon>
    </lineage>
</organism>
<dbReference type="CDD" id="cd22265">
    <property type="entry name" value="UDM1_RNF168"/>
    <property type="match status" value="1"/>
</dbReference>
<dbReference type="Gene3D" id="2.60.120.10">
    <property type="entry name" value="Jelly Rolls"/>
    <property type="match status" value="2"/>
</dbReference>
<reference evidence="3" key="1">
    <citation type="journal article" date="2008" name="Genetics">
        <title>Sequencing and comparative analysis of a conserved syntenic segment in the solanaceae.</title>
        <authorList>
            <person name="Wang Y."/>
            <person name="Diehl A."/>
            <person name="Wu F."/>
            <person name="Vrebalov J."/>
            <person name="Giovannoni J."/>
            <person name="Siepel A."/>
            <person name="Tanksley S.D."/>
        </authorList>
    </citation>
    <scope>NUCLEOTIDE SEQUENCE</scope>
</reference>
<feature type="compositionally biased region" description="Basic and acidic residues" evidence="1">
    <location>
        <begin position="739"/>
        <end position="802"/>
    </location>
</feature>
<evidence type="ECO:0000256" key="1">
    <source>
        <dbReference type="SAM" id="MobiDB-lite"/>
    </source>
</evidence>
<feature type="compositionally biased region" description="Basic and acidic residues" evidence="1">
    <location>
        <begin position="410"/>
        <end position="730"/>
    </location>
</feature>
<feature type="domain" description="Cupin type-1" evidence="2">
    <location>
        <begin position="234"/>
        <end position="388"/>
    </location>
</feature>
<dbReference type="InterPro" id="IPR014710">
    <property type="entry name" value="RmlC-like_jellyroll"/>
</dbReference>
<dbReference type="InterPro" id="IPR006045">
    <property type="entry name" value="Cupin_1"/>
</dbReference>
<dbReference type="EMBL" id="EF517791">
    <property type="protein sequence ID" value="ABU45177.1"/>
    <property type="molecule type" value="Genomic_DNA"/>
</dbReference>
<dbReference type="InterPro" id="IPR011051">
    <property type="entry name" value="RmlC_Cupin_sf"/>
</dbReference>
<protein>
    <recommendedName>
        <fullName evidence="2">Cupin type-1 domain-containing protein</fullName>
    </recommendedName>
</protein>
<dbReference type="CDD" id="cd02244">
    <property type="entry name" value="cupin_7S_vicilin-like_N"/>
    <property type="match status" value="1"/>
</dbReference>
<dbReference type="SMART" id="SM00835">
    <property type="entry name" value="Cupin_1"/>
    <property type="match status" value="2"/>
</dbReference>
<feature type="domain" description="Cupin type-1" evidence="2">
    <location>
        <begin position="21"/>
        <end position="173"/>
    </location>
</feature>
<feature type="region of interest" description="Disordered" evidence="1">
    <location>
        <begin position="410"/>
        <end position="814"/>
    </location>
</feature>
<dbReference type="SUPFAM" id="SSF51182">
    <property type="entry name" value="RmlC-like cupins"/>
    <property type="match status" value="1"/>
</dbReference>
<dbReference type="CDD" id="cd02245">
    <property type="entry name" value="cupin_7S_vicilin-like_C"/>
    <property type="match status" value="1"/>
</dbReference>